<feature type="compositionally biased region" description="Low complexity" evidence="6">
    <location>
        <begin position="75"/>
        <end position="88"/>
    </location>
</feature>
<feature type="region of interest" description="Disordered" evidence="6">
    <location>
        <begin position="2131"/>
        <end position="2152"/>
    </location>
</feature>
<feature type="compositionally biased region" description="Basic and acidic residues" evidence="6">
    <location>
        <begin position="2033"/>
        <end position="2053"/>
    </location>
</feature>
<feature type="compositionally biased region" description="Basic and acidic residues" evidence="6">
    <location>
        <begin position="295"/>
        <end position="305"/>
    </location>
</feature>
<feature type="compositionally biased region" description="Low complexity" evidence="6">
    <location>
        <begin position="1657"/>
        <end position="1671"/>
    </location>
</feature>
<feature type="compositionally biased region" description="Polar residues" evidence="6">
    <location>
        <begin position="1521"/>
        <end position="1530"/>
    </location>
</feature>
<feature type="compositionally biased region" description="Low complexity" evidence="6">
    <location>
        <begin position="306"/>
        <end position="315"/>
    </location>
</feature>
<evidence type="ECO:0000313" key="9">
    <source>
        <dbReference type="Proteomes" id="UP001642540"/>
    </source>
</evidence>
<feature type="compositionally biased region" description="Polar residues" evidence="6">
    <location>
        <begin position="1771"/>
        <end position="1791"/>
    </location>
</feature>
<feature type="compositionally biased region" description="Polar residues" evidence="6">
    <location>
        <begin position="798"/>
        <end position="815"/>
    </location>
</feature>
<evidence type="ECO:0000256" key="4">
    <source>
        <dbReference type="ARBA" id="ARBA00023212"/>
    </source>
</evidence>
<keyword evidence="9" id="KW-1185">Reference proteome</keyword>
<keyword evidence="4" id="KW-0206">Cytoskeleton</keyword>
<feature type="compositionally biased region" description="Low complexity" evidence="6">
    <location>
        <begin position="2424"/>
        <end position="2436"/>
    </location>
</feature>
<feature type="compositionally biased region" description="Low complexity" evidence="6">
    <location>
        <begin position="879"/>
        <end position="903"/>
    </location>
</feature>
<evidence type="ECO:0000256" key="6">
    <source>
        <dbReference type="SAM" id="MobiDB-lite"/>
    </source>
</evidence>
<dbReference type="Pfam" id="PF08687">
    <property type="entry name" value="ASD2"/>
    <property type="match status" value="1"/>
</dbReference>
<feature type="region of interest" description="Disordered" evidence="6">
    <location>
        <begin position="2169"/>
        <end position="2192"/>
    </location>
</feature>
<feature type="region of interest" description="Disordered" evidence="6">
    <location>
        <begin position="512"/>
        <end position="552"/>
    </location>
</feature>
<evidence type="ECO:0000313" key="8">
    <source>
        <dbReference type="EMBL" id="CAL8081838.1"/>
    </source>
</evidence>
<organism evidence="8 9">
    <name type="scientific">Orchesella dallaii</name>
    <dbReference type="NCBI Taxonomy" id="48710"/>
    <lineage>
        <taxon>Eukaryota</taxon>
        <taxon>Metazoa</taxon>
        <taxon>Ecdysozoa</taxon>
        <taxon>Arthropoda</taxon>
        <taxon>Hexapoda</taxon>
        <taxon>Collembola</taxon>
        <taxon>Entomobryomorpha</taxon>
        <taxon>Entomobryoidea</taxon>
        <taxon>Orchesellidae</taxon>
        <taxon>Orchesellinae</taxon>
        <taxon>Orchesella</taxon>
    </lineage>
</organism>
<feature type="compositionally biased region" description="Low complexity" evidence="6">
    <location>
        <begin position="1565"/>
        <end position="1580"/>
    </location>
</feature>
<feature type="compositionally biased region" description="Low complexity" evidence="6">
    <location>
        <begin position="198"/>
        <end position="215"/>
    </location>
</feature>
<dbReference type="Gene3D" id="6.10.250.3120">
    <property type="match status" value="1"/>
</dbReference>
<feature type="region of interest" description="Disordered" evidence="6">
    <location>
        <begin position="1700"/>
        <end position="1835"/>
    </location>
</feature>
<feature type="compositionally biased region" description="Low complexity" evidence="6">
    <location>
        <begin position="1588"/>
        <end position="1619"/>
    </location>
</feature>
<dbReference type="PANTHER" id="PTHR15012:SF32">
    <property type="entry name" value="PROTEIN SHROOM"/>
    <property type="match status" value="1"/>
</dbReference>
<feature type="region of interest" description="Disordered" evidence="6">
    <location>
        <begin position="21"/>
        <end position="100"/>
    </location>
</feature>
<feature type="compositionally biased region" description="Polar residues" evidence="6">
    <location>
        <begin position="351"/>
        <end position="361"/>
    </location>
</feature>
<feature type="region of interest" description="Disordered" evidence="6">
    <location>
        <begin position="198"/>
        <end position="223"/>
    </location>
</feature>
<proteinExistence type="inferred from homology"/>
<gene>
    <name evidence="8" type="ORF">ODALV1_LOCUS5037</name>
</gene>
<feature type="compositionally biased region" description="Polar residues" evidence="6">
    <location>
        <begin position="1309"/>
        <end position="1344"/>
    </location>
</feature>
<feature type="region of interest" description="Disordered" evidence="6">
    <location>
        <begin position="1123"/>
        <end position="1156"/>
    </location>
</feature>
<feature type="region of interest" description="Disordered" evidence="6">
    <location>
        <begin position="1433"/>
        <end position="1453"/>
    </location>
</feature>
<feature type="compositionally biased region" description="Low complexity" evidence="6">
    <location>
        <begin position="1935"/>
        <end position="1953"/>
    </location>
</feature>
<feature type="compositionally biased region" description="Polar residues" evidence="6">
    <location>
        <begin position="1879"/>
        <end position="1889"/>
    </location>
</feature>
<feature type="compositionally biased region" description="Polar residues" evidence="6">
    <location>
        <begin position="1811"/>
        <end position="1835"/>
    </location>
</feature>
<feature type="compositionally biased region" description="Basic and acidic residues" evidence="6">
    <location>
        <begin position="2379"/>
        <end position="2390"/>
    </location>
</feature>
<name>A0ABP1Q1D0_9HEXA</name>
<feature type="compositionally biased region" description="Pro residues" evidence="6">
    <location>
        <begin position="1922"/>
        <end position="1934"/>
    </location>
</feature>
<comment type="caution">
    <text evidence="8">The sequence shown here is derived from an EMBL/GenBank/DDBJ whole genome shotgun (WGS) entry which is preliminary data.</text>
</comment>
<evidence type="ECO:0000256" key="5">
    <source>
        <dbReference type="SAM" id="Coils"/>
    </source>
</evidence>
<feature type="compositionally biased region" description="Low complexity" evidence="6">
    <location>
        <begin position="763"/>
        <end position="782"/>
    </location>
</feature>
<evidence type="ECO:0000259" key="7">
    <source>
        <dbReference type="PROSITE" id="PS51307"/>
    </source>
</evidence>
<evidence type="ECO:0000256" key="3">
    <source>
        <dbReference type="ARBA" id="ARBA00022490"/>
    </source>
</evidence>
<feature type="compositionally biased region" description="Polar residues" evidence="6">
    <location>
        <begin position="1277"/>
        <end position="1286"/>
    </location>
</feature>
<feature type="compositionally biased region" description="Polar residues" evidence="6">
    <location>
        <begin position="272"/>
        <end position="294"/>
    </location>
</feature>
<feature type="region of interest" description="Disordered" evidence="6">
    <location>
        <begin position="166"/>
        <end position="186"/>
    </location>
</feature>
<feature type="region of interest" description="Disordered" evidence="6">
    <location>
        <begin position="711"/>
        <end position="818"/>
    </location>
</feature>
<feature type="region of interest" description="Disordered" evidence="6">
    <location>
        <begin position="272"/>
        <end position="331"/>
    </location>
</feature>
<feature type="compositionally biased region" description="Polar residues" evidence="6">
    <location>
        <begin position="393"/>
        <end position="405"/>
    </location>
</feature>
<feature type="compositionally biased region" description="Low complexity" evidence="6">
    <location>
        <begin position="1717"/>
        <end position="1770"/>
    </location>
</feature>
<evidence type="ECO:0000256" key="1">
    <source>
        <dbReference type="ARBA" id="ARBA00004245"/>
    </source>
</evidence>
<feature type="compositionally biased region" description="Polar residues" evidence="6">
    <location>
        <begin position="1368"/>
        <end position="1390"/>
    </location>
</feature>
<feature type="region of interest" description="Disordered" evidence="6">
    <location>
        <begin position="1858"/>
        <end position="2092"/>
    </location>
</feature>
<dbReference type="EMBL" id="CAXLJM020000015">
    <property type="protein sequence ID" value="CAL8081838.1"/>
    <property type="molecule type" value="Genomic_DNA"/>
</dbReference>
<feature type="domain" description="ASD2" evidence="7">
    <location>
        <begin position="2576"/>
        <end position="2853"/>
    </location>
</feature>
<feature type="compositionally biased region" description="Low complexity" evidence="6">
    <location>
        <begin position="856"/>
        <end position="871"/>
    </location>
</feature>
<feature type="compositionally biased region" description="Low complexity" evidence="6">
    <location>
        <begin position="1294"/>
        <end position="1305"/>
    </location>
</feature>
<dbReference type="PROSITE" id="PS51307">
    <property type="entry name" value="ASD2"/>
    <property type="match status" value="1"/>
</dbReference>
<feature type="region of interest" description="Disordered" evidence="6">
    <location>
        <begin position="1066"/>
        <end position="1089"/>
    </location>
</feature>
<feature type="region of interest" description="Disordered" evidence="6">
    <location>
        <begin position="1654"/>
        <end position="1675"/>
    </location>
</feature>
<feature type="compositionally biased region" description="Low complexity" evidence="6">
    <location>
        <begin position="1258"/>
        <end position="1268"/>
    </location>
</feature>
<feature type="region of interest" description="Disordered" evidence="6">
    <location>
        <begin position="1551"/>
        <end position="1619"/>
    </location>
</feature>
<dbReference type="InterPro" id="IPR027685">
    <property type="entry name" value="Shroom_fam"/>
</dbReference>
<accession>A0ABP1Q1D0</accession>
<feature type="region of interest" description="Disordered" evidence="6">
    <location>
        <begin position="995"/>
        <end position="1016"/>
    </location>
</feature>
<feature type="compositionally biased region" description="Low complexity" evidence="6">
    <location>
        <begin position="1860"/>
        <end position="1870"/>
    </location>
</feature>
<feature type="compositionally biased region" description="Polar residues" evidence="6">
    <location>
        <begin position="62"/>
        <end position="74"/>
    </location>
</feature>
<feature type="compositionally biased region" description="Basic and acidic residues" evidence="6">
    <location>
        <begin position="1136"/>
        <end position="1151"/>
    </location>
</feature>
<feature type="compositionally biased region" description="Low complexity" evidence="6">
    <location>
        <begin position="2133"/>
        <end position="2144"/>
    </location>
</feature>
<feature type="compositionally biased region" description="Polar residues" evidence="6">
    <location>
        <begin position="1123"/>
        <end position="1135"/>
    </location>
</feature>
<feature type="compositionally biased region" description="Low complexity" evidence="6">
    <location>
        <begin position="2075"/>
        <end position="2091"/>
    </location>
</feature>
<keyword evidence="3" id="KW-0963">Cytoplasm</keyword>
<feature type="region of interest" description="Disordered" evidence="6">
    <location>
        <begin position="1502"/>
        <end position="1530"/>
    </location>
</feature>
<feature type="region of interest" description="Disordered" evidence="6">
    <location>
        <begin position="2569"/>
        <end position="2595"/>
    </location>
</feature>
<feature type="region of interest" description="Disordered" evidence="6">
    <location>
        <begin position="378"/>
        <end position="419"/>
    </location>
</feature>
<comment type="similarity">
    <text evidence="2">Belongs to the shroom family.</text>
</comment>
<feature type="region of interest" description="Disordered" evidence="6">
    <location>
        <begin position="1258"/>
        <end position="1413"/>
    </location>
</feature>
<evidence type="ECO:0000256" key="2">
    <source>
        <dbReference type="ARBA" id="ARBA00006469"/>
    </source>
</evidence>
<sequence length="2865" mass="307549">MRKFPTNNNICWGEGDIERTKGSTASLKDNSKEANLSHLDSDTQVNLDPSCSTVGSGVYGNTPLNPNAGKSATLGSSGVAGSSGSHSGSKVKVERRESARLASSATKFLRSLRNHSGSGKIVASSVIAADDKHPINVIALKELDIDTHSLNPGAAAVTSGGLGYSTSGHRGAGGSSGNGKLPERSQSFNEKRLLVVTQNTSSENPSSSGNTGSSGPVKVKHSRAQSFVCNNSSSRNKSGYSIYLNHHHQFQSTQQNQANLAKQQFLFEQKQNNTAPNEVSSSGQQSQRHQTGKSVKTEDKIEKSPDSSSSANDSSTEPHSASATSSRAHNIQPYETIYENLEVILEEKQNQEQMTNKSNIPCNKDHTLPLGHQINQAKSKSYATDNHNETKGISENTTERSNGTGSSSKSIAAASSSESLDVNMRITGKDRVCQTTKKYNKDSGYETNCSDYSNILLPKSSSVDSIESSRMMASMDQRYSGHPGGYGRSQNSETNHRILNTSVYGDLNVSAISDEMPTNPKKHSSSSTGGSSSGGRKLRRSISEVPSERNTNLAKLQTKVGDSTARAMYTIGNGIAVWTTEKSSSSLGLNTGAAGSSQTLNQQKNVYGCRPYSQLKQLQSSHGIAPIPGGFSAAVQQASVYSTLPRNHTNTTSDGLANYRGYHYLNTTQSHNSHQSQTVSDAYHHYHQIAAKSTPSLRNAVSHETQMQNKFYSEPTEQKETSSSTSYAPVPEPQQSNYQTVPIPTLSPARSTPNLGSSGANKQLQSRSIQQQQTQGSIPQLSVVSSHQQVNDLGKQYPPTSSSHSHQKLYNNHFGSSSSLAQQSASSALQLQQLHSNDKVFSEPGRYPSTPNLQKSDSSNALSTSSPSESNSHSENHNVESSSGQQYNSNTSATNSNNINNPNVGAMSTSNDATSSGLPNSVGGNWNSIDTQCMLLNNNINNNNNNSAPVRDSSSLKQIRYGPGHEKYPSWPIPVSSAQQIDPAGESQPIKLVVGSGSTRSKSWTEQTDYPKEKTPSYARPYMKRVNHSYTQQLKTVMEKCERIPPEAFTSQADPQLLQSVLAHANASRHNPHHHQSPHGLPKTSEGSIVPPPLLYRDLLFSQQNGHMNTNYNTHQMLQYYQSQLSAKSQQSGSGNEKEYMIPSPPERDFSEPQNTVSKPLTQEDLELYTKKYEELITQYPQSEGYHSYMSSDGSSYISSGTPFLDQLRRESENNQQFWSGDKSANGAGGGCDPNDPLFGLVGGQLAAAVSGRESVTTVVTNSSSNSSGTETLKWHGSTSDISLSSGVGGNTGSISNFKSNSHNHNSARKSGSSSTSMLNKGWNEQQNIANSSRLSTPQKQHAGNSDAMCSHPSQQSSGVVHLRNKLEQLNGSPSLKKWQSNNGDTAAEQSNSNKTGNNSNNNSSVGGGGSYAPNLKKFPLNTYTRPNTLLVEKGMNSNNVSNSSSATSTPEKMAKLLQSLNAEASNTMNLKGAKSLSHSLSSPVIDTSKPPSVAERIMELEQQTHQQSSSSPSTSGTSSPKIGQGQSSDNLAFLGTTTFMKSSSLNNLQNSPGGLYIDEGNNVQSQQQQQQNEWLSSSQGGRSNTVSPRGMLSSFSSSSATKLTSDNSSSSGSSSGLSYSYLDPDKKHKVADMTLKAIQKKALLSYYERHKGKCANNSSSSSVSSSDSNSGTPDVVSLEKDLCFSGKSNRLMLSLPKEHNVGSVDQHQNAGGGMLSENTSSRNSTSSSSGMNPSASSSPSLTGGYRAISASSSGVSSSSSTSSRINSASNPKVSSQSQHQQLLNGANHNNSPKTSQSSSTITTTGLCEEISTQVDKSESRQSALQCSTPDVDSIQGSESARLAYMSKYLPHLVNREPASSSSSVWPSNSLPKLPQGSAERTSGSTAPVTQEPAPIPPERPPKKPHLRNLAQQAHEESNDSKPPPPLPRAPVRPPALLNNGTSKSTSISSHTTANAAPPIPSKPTMSVSSGGMGVVRSPSPDELPPPPPPPTSEEMEAFLNDEPLPPPPPSVTEGDSLLGPRSRSVSGLSSCLHKDSYMAQRKERTLGYEGRYRRTLSPSGLGSNNSNAKSSPESTSLGSSDSVGSTRSVTNLATGKLDTTLSPSAWEKFHNIRPPSTTVIFTSHELSKAVGAPPATTATTSSSPHPPSSQPLFHRSISCDSNIFNNKTGASQSSIPPPVAQVAPLRGSSTTTNYNGAESAFEKCSQGGAYRNDVNVCGGLRDGIPVSTSQISALSLKSCNGDNGNQLATRENLSNIIDSGGSCERDERYFREQLYRPPESNSNKKELDDHKEQVVPVTSVSNCRTTGISYSNSVLPSVIVPPLQYERCDKETMSNGATLLSPLYTGESHTILKKSEVSLRVNCTSDVALQTDLVHGISQKDRNRKEGKENTALTSSSESELPVATLHNPSPTPEGCPTNKGCNLSSSNNASNSTASFYTGRQKTQEELECEELSRDIAKLLPQGDKLQTLLVPLPDHKTTADYMEGLFHLELKLQPETMERRGSQGAGPVSIQEKLSVEMIQESGIMDGLKLKSQVSPVSDGVTSQNQKTASETGVKLVRTESGLVNKSTSNLSTEFSHKISRSHSHKTSDPSPAALIVSSVTDTKAASISSLNDADRKSSNMLTSSYRRCNGHAPLPADSAYFTTSESKAKFLTQYNSDITKDPISGTDGVELDKQKEELVSRISKKLDILRTEQLVLREEIQSNEQLGQMVVERVKQTAKRNEFDKFKLHVEEIEKITSLLLGISGRLARAENALMGLSDPPNPQEKKILESKRDKLREQLDEAKILKENIDRRSAQVSSFLQKYLTVEEYADYDHFVKMKAKLIIDAREIDDKIKLGEEQLGALKDALNTTLPLSPNSSSS</sequence>
<dbReference type="InterPro" id="IPR014799">
    <property type="entry name" value="ASD2_dom"/>
</dbReference>
<dbReference type="Proteomes" id="UP001642540">
    <property type="component" value="Unassembled WGS sequence"/>
</dbReference>
<feature type="region of interest" description="Disordered" evidence="6">
    <location>
        <begin position="2379"/>
        <end position="2436"/>
    </location>
</feature>
<feature type="compositionally biased region" description="Low complexity" evidence="6">
    <location>
        <begin position="1966"/>
        <end position="1981"/>
    </location>
</feature>
<keyword evidence="5" id="KW-0175">Coiled coil</keyword>
<protein>
    <recommendedName>
        <fullName evidence="7">ASD2 domain-containing protein</fullName>
    </recommendedName>
</protein>
<feature type="compositionally biased region" description="Low complexity" evidence="6">
    <location>
        <begin position="1504"/>
        <end position="1520"/>
    </location>
</feature>
<feature type="compositionally biased region" description="Polar residues" evidence="6">
    <location>
        <begin position="906"/>
        <end position="923"/>
    </location>
</feature>
<feature type="compositionally biased region" description="Polar residues" evidence="6">
    <location>
        <begin position="996"/>
        <end position="1008"/>
    </location>
</feature>
<feature type="region of interest" description="Disordered" evidence="6">
    <location>
        <begin position="840"/>
        <end position="923"/>
    </location>
</feature>
<feature type="compositionally biased region" description="Polar residues" evidence="6">
    <location>
        <begin position="317"/>
        <end position="329"/>
    </location>
</feature>
<feature type="region of interest" description="Disordered" evidence="6">
    <location>
        <begin position="350"/>
        <end position="369"/>
    </location>
</feature>
<feature type="compositionally biased region" description="Low complexity" evidence="6">
    <location>
        <begin position="1437"/>
        <end position="1446"/>
    </location>
</feature>
<feature type="compositionally biased region" description="Low complexity" evidence="6">
    <location>
        <begin position="1391"/>
        <end position="1405"/>
    </location>
</feature>
<feature type="compositionally biased region" description="Pro residues" evidence="6">
    <location>
        <begin position="1982"/>
        <end position="1992"/>
    </location>
</feature>
<comment type="subcellular location">
    <subcellularLocation>
        <location evidence="1">Cytoplasm</location>
        <location evidence="1">Cytoskeleton</location>
    </subcellularLocation>
</comment>
<dbReference type="PANTHER" id="PTHR15012">
    <property type="entry name" value="APICAL PROTEIN/SHROOM-RELATED"/>
    <property type="match status" value="1"/>
</dbReference>
<feature type="compositionally biased region" description="Low complexity" evidence="6">
    <location>
        <begin position="1792"/>
        <end position="1805"/>
    </location>
</feature>
<feature type="compositionally biased region" description="Polar residues" evidence="6">
    <location>
        <begin position="721"/>
        <end position="762"/>
    </location>
</feature>
<reference evidence="8 9" key="1">
    <citation type="submission" date="2024-08" db="EMBL/GenBank/DDBJ databases">
        <authorList>
            <person name="Cucini C."/>
            <person name="Frati F."/>
        </authorList>
    </citation>
    <scope>NUCLEOTIDE SEQUENCE [LARGE SCALE GENOMIC DNA]</scope>
</reference>
<feature type="compositionally biased region" description="Low complexity" evidence="6">
    <location>
        <begin position="2057"/>
        <end position="2068"/>
    </location>
</feature>
<feature type="compositionally biased region" description="Low complexity" evidence="6">
    <location>
        <begin position="406"/>
        <end position="419"/>
    </location>
</feature>
<feature type="coiled-coil region" evidence="5">
    <location>
        <begin position="2770"/>
        <end position="2800"/>
    </location>
</feature>
<feature type="compositionally biased region" description="Polar residues" evidence="6">
    <location>
        <begin position="42"/>
        <end position="55"/>
    </location>
</feature>